<evidence type="ECO:0000256" key="5">
    <source>
        <dbReference type="ARBA" id="ARBA00022676"/>
    </source>
</evidence>
<evidence type="ECO:0000256" key="8">
    <source>
        <dbReference type="ARBA" id="ARBA00022824"/>
    </source>
</evidence>
<keyword evidence="20" id="KW-1185">Reference proteome</keyword>
<keyword evidence="8" id="KW-0256">Endoplasmic reticulum</keyword>
<reference evidence="19 20" key="1">
    <citation type="submission" date="2016-07" db="EMBL/GenBank/DDBJ databases">
        <title>Pervasive Adenine N6-methylation of Active Genes in Fungi.</title>
        <authorList>
            <consortium name="DOE Joint Genome Institute"/>
            <person name="Mondo S.J."/>
            <person name="Dannebaum R.O."/>
            <person name="Kuo R.C."/>
            <person name="Labutti K."/>
            <person name="Haridas S."/>
            <person name="Kuo A."/>
            <person name="Salamov A."/>
            <person name="Ahrendt S.R."/>
            <person name="Lipzen A."/>
            <person name="Sullivan W."/>
            <person name="Andreopoulos W.B."/>
            <person name="Clum A."/>
            <person name="Lindquist E."/>
            <person name="Daum C."/>
            <person name="Ramamoorthy G.K."/>
            <person name="Gryganskyi A."/>
            <person name="Culley D."/>
            <person name="Magnuson J.K."/>
            <person name="James T.Y."/>
            <person name="O'Malley M.A."/>
            <person name="Stajich J.E."/>
            <person name="Spatafora J.W."/>
            <person name="Visel A."/>
            <person name="Grigoriev I.V."/>
        </authorList>
    </citation>
    <scope>NUCLEOTIDE SEQUENCE [LARGE SCALE GENOMIC DNA]</scope>
    <source>
        <strain evidence="19 20">PL171</strain>
    </source>
</reference>
<dbReference type="InterPro" id="IPR026051">
    <property type="entry name" value="ALG1-like"/>
</dbReference>
<keyword evidence="7 16" id="KW-0812">Transmembrane</keyword>
<dbReference type="STRING" id="765915.A0A1Y2HND9"/>
<comment type="pathway">
    <text evidence="2">Protein modification; protein glycosylation.</text>
</comment>
<protein>
    <recommendedName>
        <fullName evidence="4">Chitobiosyldiphosphodolichol beta-mannosyltransferase</fullName>
        <ecNumber evidence="3">2.4.1.142</ecNumber>
    </recommendedName>
    <alternativeName>
        <fullName evidence="13">Beta-1,4-mannosyltransferase</fullName>
    </alternativeName>
    <alternativeName>
        <fullName evidence="14">GDP-Man:GlcNAc2-PP-dolichol mannosyltransferase</fullName>
    </alternativeName>
    <alternativeName>
        <fullName evidence="12">GDP-mannose-dolichol diphosphochitobiose mannosyltransferase</fullName>
    </alternativeName>
</protein>
<keyword evidence="10 16" id="KW-0472">Membrane</keyword>
<evidence type="ECO:0000313" key="20">
    <source>
        <dbReference type="Proteomes" id="UP000193411"/>
    </source>
</evidence>
<dbReference type="GO" id="GO:0004578">
    <property type="term" value="F:chitobiosyldiphosphodolichol beta-mannosyltransferase activity"/>
    <property type="evidence" value="ECO:0007669"/>
    <property type="project" value="UniProtKB-EC"/>
</dbReference>
<evidence type="ECO:0000256" key="16">
    <source>
        <dbReference type="SAM" id="Phobius"/>
    </source>
</evidence>
<dbReference type="GO" id="GO:0005789">
    <property type="term" value="C:endoplasmic reticulum membrane"/>
    <property type="evidence" value="ECO:0007669"/>
    <property type="project" value="UniProtKB-SubCell"/>
</dbReference>
<feature type="domain" description="Glycosyl transferase family 1" evidence="17">
    <location>
        <begin position="267"/>
        <end position="388"/>
    </location>
</feature>
<evidence type="ECO:0000256" key="9">
    <source>
        <dbReference type="ARBA" id="ARBA00022989"/>
    </source>
</evidence>
<dbReference type="OrthoDB" id="614844at2759"/>
<dbReference type="Gene3D" id="3.40.50.2000">
    <property type="entry name" value="Glycogen Phosphorylase B"/>
    <property type="match status" value="1"/>
</dbReference>
<comment type="catalytic activity">
    <reaction evidence="15">
        <text>an N,N'-diacetylchitobiosyl-diphospho-di-trans,poly-cis-dolichol + GDP-alpha-D-mannose = a beta-D-Man-(1-&gt;4)-beta-D-GlcNAc-(1-&gt;4)-alpha-D-GlcNAc-diphospho-di-trans,poly-cis-dolichol + GDP + H(+)</text>
        <dbReference type="Rhea" id="RHEA:13865"/>
        <dbReference type="Rhea" id="RHEA-COMP:19510"/>
        <dbReference type="Rhea" id="RHEA-COMP:19511"/>
        <dbReference type="ChEBI" id="CHEBI:15378"/>
        <dbReference type="ChEBI" id="CHEBI:57269"/>
        <dbReference type="ChEBI" id="CHEBI:57527"/>
        <dbReference type="ChEBI" id="CHEBI:58189"/>
        <dbReference type="ChEBI" id="CHEBI:58472"/>
        <dbReference type="EC" id="2.4.1.142"/>
    </reaction>
    <physiologicalReaction direction="left-to-right" evidence="15">
        <dbReference type="Rhea" id="RHEA:13866"/>
    </physiologicalReaction>
</comment>
<comment type="function">
    <text evidence="11">Participates in the formation of the lipid-linked precursor oligosaccharide for N-glycosylation. Involved in assembling the dolichol-pyrophosphate-GlcNAc(2)-Man(5) intermediate on the cytoplasmic surface of the ER.</text>
</comment>
<dbReference type="InterPro" id="IPR001296">
    <property type="entry name" value="Glyco_trans_1"/>
</dbReference>
<feature type="domain" description="Glycosyltransferase subfamily 4-like N-terminal" evidence="18">
    <location>
        <begin position="25"/>
        <end position="180"/>
    </location>
</feature>
<evidence type="ECO:0000259" key="18">
    <source>
        <dbReference type="Pfam" id="PF13579"/>
    </source>
</evidence>
<evidence type="ECO:0000256" key="13">
    <source>
        <dbReference type="ARBA" id="ARBA00031566"/>
    </source>
</evidence>
<keyword evidence="5" id="KW-0328">Glycosyltransferase</keyword>
<evidence type="ECO:0000256" key="14">
    <source>
        <dbReference type="ARBA" id="ARBA00033088"/>
    </source>
</evidence>
<organism evidence="19 20">
    <name type="scientific">Catenaria anguillulae PL171</name>
    <dbReference type="NCBI Taxonomy" id="765915"/>
    <lineage>
        <taxon>Eukaryota</taxon>
        <taxon>Fungi</taxon>
        <taxon>Fungi incertae sedis</taxon>
        <taxon>Blastocladiomycota</taxon>
        <taxon>Blastocladiomycetes</taxon>
        <taxon>Blastocladiales</taxon>
        <taxon>Catenariaceae</taxon>
        <taxon>Catenaria</taxon>
    </lineage>
</organism>
<dbReference type="InterPro" id="IPR028098">
    <property type="entry name" value="Glyco_trans_4-like_N"/>
</dbReference>
<evidence type="ECO:0000256" key="4">
    <source>
        <dbReference type="ARBA" id="ARBA00015841"/>
    </source>
</evidence>
<gene>
    <name evidence="19" type="ORF">BCR44DRAFT_1389341</name>
</gene>
<sequence>MQRSVAVLVLGDLGRSPRMQYHAISLAESGFHVDLIGYTDTALPCRLAHPNISIRPIRSLPAAPHRALFFAWAPIKAVLQVILLCWTLWITIPRPDRILVQNPPSVPALMVAQWTVWLRTSKLVIDWHNLGYTILSLRLGPTHVLVQLYRWLERRFGQHAHAHLFVTKAMCEHLSREWNLIGNKVVLYDHPPLTFRRLDSTERSQLITSLANSSFPSLSPYDSAQDALIISSTSWTDDEDFGVFLDALALLDGRVGNNQNHNSFPHSVYAIITGKGPLRAHYEARIRDLRLRHVHIMTGWLKAEDYPRLLGSADIGVSLHTSSSGLDLPMKVVDMFGCDLPVCAFDFKCLHELVKPAFGRSFTSSDELANHLMDLLTSPSELTTMRQAIHNYFATHRWSSEWQEWAAPVFHD</sequence>
<dbReference type="Pfam" id="PF00534">
    <property type="entry name" value="Glycos_transf_1"/>
    <property type="match status" value="1"/>
</dbReference>
<evidence type="ECO:0000256" key="11">
    <source>
        <dbReference type="ARBA" id="ARBA00024899"/>
    </source>
</evidence>
<evidence type="ECO:0000256" key="1">
    <source>
        <dbReference type="ARBA" id="ARBA00004389"/>
    </source>
</evidence>
<evidence type="ECO:0000256" key="7">
    <source>
        <dbReference type="ARBA" id="ARBA00022692"/>
    </source>
</evidence>
<evidence type="ECO:0000256" key="12">
    <source>
        <dbReference type="ARBA" id="ARBA00031434"/>
    </source>
</evidence>
<dbReference type="PANTHER" id="PTHR13036:SF0">
    <property type="entry name" value="CHITOBIOSYLDIPHOSPHODOLICHOL BETA-MANNOSYLTRANSFERASE"/>
    <property type="match status" value="1"/>
</dbReference>
<dbReference type="AlphaFoldDB" id="A0A1Y2HND9"/>
<name>A0A1Y2HND9_9FUNG</name>
<comment type="caution">
    <text evidence="19">The sequence shown here is derived from an EMBL/GenBank/DDBJ whole genome shotgun (WGS) entry which is preliminary data.</text>
</comment>
<feature type="transmembrane region" description="Helical" evidence="16">
    <location>
        <begin position="67"/>
        <end position="89"/>
    </location>
</feature>
<evidence type="ECO:0000259" key="17">
    <source>
        <dbReference type="Pfam" id="PF00534"/>
    </source>
</evidence>
<dbReference type="EC" id="2.4.1.142" evidence="3"/>
<dbReference type="EMBL" id="MCFL01000018">
    <property type="protein sequence ID" value="ORZ36095.1"/>
    <property type="molecule type" value="Genomic_DNA"/>
</dbReference>
<keyword evidence="6" id="KW-0808">Transferase</keyword>
<accession>A0A1Y2HND9</accession>
<dbReference type="Proteomes" id="UP000193411">
    <property type="component" value="Unassembled WGS sequence"/>
</dbReference>
<evidence type="ECO:0000256" key="10">
    <source>
        <dbReference type="ARBA" id="ARBA00023136"/>
    </source>
</evidence>
<dbReference type="PANTHER" id="PTHR13036">
    <property type="entry name" value="BETA1,4 MANNOSYLTRANSFERASE"/>
    <property type="match status" value="1"/>
</dbReference>
<dbReference type="SUPFAM" id="SSF53756">
    <property type="entry name" value="UDP-Glycosyltransferase/glycogen phosphorylase"/>
    <property type="match status" value="1"/>
</dbReference>
<comment type="subcellular location">
    <subcellularLocation>
        <location evidence="1">Endoplasmic reticulum membrane</location>
        <topology evidence="1">Single-pass membrane protein</topology>
    </subcellularLocation>
</comment>
<evidence type="ECO:0000256" key="3">
    <source>
        <dbReference type="ARBA" id="ARBA00012611"/>
    </source>
</evidence>
<proteinExistence type="predicted"/>
<dbReference type="Pfam" id="PF13579">
    <property type="entry name" value="Glyco_trans_4_4"/>
    <property type="match status" value="1"/>
</dbReference>
<evidence type="ECO:0000313" key="19">
    <source>
        <dbReference type="EMBL" id="ORZ36095.1"/>
    </source>
</evidence>
<evidence type="ECO:0000256" key="2">
    <source>
        <dbReference type="ARBA" id="ARBA00004922"/>
    </source>
</evidence>
<evidence type="ECO:0000256" key="6">
    <source>
        <dbReference type="ARBA" id="ARBA00022679"/>
    </source>
</evidence>
<evidence type="ECO:0000256" key="15">
    <source>
        <dbReference type="ARBA" id="ARBA00045071"/>
    </source>
</evidence>
<keyword evidence="9 16" id="KW-1133">Transmembrane helix</keyword>